<proteinExistence type="predicted"/>
<dbReference type="GO" id="GO:0006310">
    <property type="term" value="P:DNA recombination"/>
    <property type="evidence" value="ECO:0007669"/>
    <property type="project" value="UniProtKB-KW"/>
</dbReference>
<dbReference type="AlphaFoldDB" id="A0A6M6JU44"/>
<keyword evidence="4" id="KW-1185">Reference proteome</keyword>
<sequence>MTPAPAPAPAVPPRPHGNLDAASAEQIMAVVERVWPRKSQRTYDRRRGMRRLLDLMAEFPGATWQQRWLASGFDVPDRPVRELADTDWARGEITHSLMLLCCLRVIRPSLAAFRGNRFVRYHEHFEPAQADPQLEEFVRLVQAQDTSPHYRRCARFDIAGALTSQGITFTDLTAEAFLHYATETRRGHFGHGYELYVGHLAWEVLHQSGHFPPRVPSTLRAALRSPALTPTELVDLHEVGNPDARAMLIAYLTRRSHDLDYTSLRCLASDLCRSFWGEIERINPDQSDLALSERTYQAWRVALGTRRDGKPRLGADAIVTNVRALYLDLQGWATQEPEQWARWVATCPISSRDVKARAKARRRTKERMDNRTRVLQPLLPVLVAAVEHRREHMAQLLGAATTAEAGQRITVDDRHYTRLFSAGDARHQRIHGRPNIRVLDEQSGRPVNVTSGEDTAFWEWACVETLRHTGARNEEVLELSQLSIRQYVRPNGEVVALLVIAPSKTDRERVIPMTAELFHVIACIIRRLTRGRPAIALATRYDKAEHVTSEPQPFLFQRTIGQRTEVITPGSLREMLFRLCAGLAVTHPQLATIRFTPHDFRRLFATDLANHGLPIHIGAALLGHLNLQTFHGYVAVFHEDVIRHYQTHLANRRAGRSIGEYRAVTKDEWGEFEQHFDKRKVELGNCGRPYATPCEHEHACVRCPMLRIDPKMIARLDEIHTDLLARRDHAHAQGWLGEIEGIDLTLRFLGEKRAETLRQARFSRDSLTPVGMPAIGAPA</sequence>
<dbReference type="InterPro" id="IPR013762">
    <property type="entry name" value="Integrase-like_cat_sf"/>
</dbReference>
<dbReference type="GO" id="GO:0003677">
    <property type="term" value="F:DNA binding"/>
    <property type="evidence" value="ECO:0007669"/>
    <property type="project" value="InterPro"/>
</dbReference>
<dbReference type="Gene3D" id="1.10.443.10">
    <property type="entry name" value="Intergrase catalytic core"/>
    <property type="match status" value="1"/>
</dbReference>
<dbReference type="CDD" id="cd00397">
    <property type="entry name" value="DNA_BRE_C"/>
    <property type="match status" value="1"/>
</dbReference>
<accession>A0A6M6JU44</accession>
<evidence type="ECO:0000256" key="1">
    <source>
        <dbReference type="ARBA" id="ARBA00023172"/>
    </source>
</evidence>
<evidence type="ECO:0000313" key="4">
    <source>
        <dbReference type="Proteomes" id="UP000505377"/>
    </source>
</evidence>
<dbReference type="PROSITE" id="PS51898">
    <property type="entry name" value="TYR_RECOMBINASE"/>
    <property type="match status" value="1"/>
</dbReference>
<dbReference type="KEGG" id="pbro:HOP40_20720"/>
<dbReference type="Pfam" id="PF00589">
    <property type="entry name" value="Phage_integrase"/>
    <property type="match status" value="1"/>
</dbReference>
<reference evidence="3 4" key="1">
    <citation type="submission" date="2020-05" db="EMBL/GenBank/DDBJ databases">
        <authorList>
            <person name="Mo P."/>
        </authorList>
    </citation>
    <scope>NUCLEOTIDE SEQUENCE [LARGE SCALE GENOMIC DNA]</scope>
    <source>
        <strain evidence="3 4">Gen01</strain>
    </source>
</reference>
<protein>
    <submittedName>
        <fullName evidence="3">Site-specific integrase</fullName>
    </submittedName>
</protein>
<dbReference type="EMBL" id="CP053564">
    <property type="protein sequence ID" value="QJY50783.1"/>
    <property type="molecule type" value="Genomic_DNA"/>
</dbReference>
<dbReference type="InterPro" id="IPR002104">
    <property type="entry name" value="Integrase_catalytic"/>
</dbReference>
<organism evidence="3 4">
    <name type="scientific">Pseudonocardia broussonetiae</name>
    <dbReference type="NCBI Taxonomy" id="2736640"/>
    <lineage>
        <taxon>Bacteria</taxon>
        <taxon>Bacillati</taxon>
        <taxon>Actinomycetota</taxon>
        <taxon>Actinomycetes</taxon>
        <taxon>Pseudonocardiales</taxon>
        <taxon>Pseudonocardiaceae</taxon>
        <taxon>Pseudonocardia</taxon>
    </lineage>
</organism>
<name>A0A6M6JU44_9PSEU</name>
<dbReference type="Proteomes" id="UP000505377">
    <property type="component" value="Chromosome"/>
</dbReference>
<dbReference type="InterPro" id="IPR011010">
    <property type="entry name" value="DNA_brk_join_enz"/>
</dbReference>
<dbReference type="GO" id="GO:0015074">
    <property type="term" value="P:DNA integration"/>
    <property type="evidence" value="ECO:0007669"/>
    <property type="project" value="InterPro"/>
</dbReference>
<evidence type="ECO:0000259" key="2">
    <source>
        <dbReference type="PROSITE" id="PS51898"/>
    </source>
</evidence>
<keyword evidence="1" id="KW-0233">DNA recombination</keyword>
<evidence type="ECO:0000313" key="3">
    <source>
        <dbReference type="EMBL" id="QJY50783.1"/>
    </source>
</evidence>
<feature type="domain" description="Tyr recombinase" evidence="2">
    <location>
        <begin position="434"/>
        <end position="646"/>
    </location>
</feature>
<gene>
    <name evidence="3" type="ORF">HOP40_20720</name>
</gene>
<dbReference type="SUPFAM" id="SSF56349">
    <property type="entry name" value="DNA breaking-rejoining enzymes"/>
    <property type="match status" value="1"/>
</dbReference>